<accession>A0A7X6SVC9</accession>
<proteinExistence type="predicted"/>
<gene>
    <name evidence="2" type="ORF">GX859_03405</name>
</gene>
<protein>
    <submittedName>
        <fullName evidence="2">Uncharacterized protein</fullName>
    </submittedName>
</protein>
<evidence type="ECO:0000256" key="1">
    <source>
        <dbReference type="SAM" id="MobiDB-lite"/>
    </source>
</evidence>
<dbReference type="Proteomes" id="UP000557899">
    <property type="component" value="Unassembled WGS sequence"/>
</dbReference>
<comment type="caution">
    <text evidence="2">The sequence shown here is derived from an EMBL/GenBank/DDBJ whole genome shotgun (WGS) entry which is preliminary data.</text>
</comment>
<feature type="region of interest" description="Disordered" evidence="1">
    <location>
        <begin position="63"/>
        <end position="86"/>
    </location>
</feature>
<name>A0A7X6SVC9_9CORY</name>
<evidence type="ECO:0000313" key="3">
    <source>
        <dbReference type="Proteomes" id="UP000557899"/>
    </source>
</evidence>
<feature type="compositionally biased region" description="Acidic residues" evidence="1">
    <location>
        <begin position="66"/>
        <end position="85"/>
    </location>
</feature>
<dbReference type="AlphaFoldDB" id="A0A7X6SVC9"/>
<evidence type="ECO:0000313" key="2">
    <source>
        <dbReference type="EMBL" id="NLA55336.1"/>
    </source>
</evidence>
<organism evidence="2 3">
    <name type="scientific">Corynebacterium humireducens</name>
    <dbReference type="NCBI Taxonomy" id="1223514"/>
    <lineage>
        <taxon>Bacteria</taxon>
        <taxon>Bacillati</taxon>
        <taxon>Actinomycetota</taxon>
        <taxon>Actinomycetes</taxon>
        <taxon>Mycobacteriales</taxon>
        <taxon>Corynebacteriaceae</taxon>
        <taxon>Corynebacterium</taxon>
    </lineage>
</organism>
<sequence>MNDYIRELLAGELRRRAPHVVPNPEDCYVYCLADELLAEGHETIRTLPAAELDARIRANTLKAAEDYPEDFEDDDTGGPDDDDPAECWQWFESAPANVPTTRRPIAVYAPALAAEDDDTPDAAALIASRAMALAMSSMHSPVADAVHTIRGRAA</sequence>
<dbReference type="EMBL" id="JAAZHI010000076">
    <property type="protein sequence ID" value="NLA55336.1"/>
    <property type="molecule type" value="Genomic_DNA"/>
</dbReference>
<reference evidence="2 3" key="1">
    <citation type="journal article" date="2020" name="Biotechnol. Biofuels">
        <title>New insights from the biogas microbiome by comprehensive genome-resolved metagenomics of nearly 1600 species originating from multiple anaerobic digesters.</title>
        <authorList>
            <person name="Campanaro S."/>
            <person name="Treu L."/>
            <person name="Rodriguez-R L.M."/>
            <person name="Kovalovszki A."/>
            <person name="Ziels R.M."/>
            <person name="Maus I."/>
            <person name="Zhu X."/>
            <person name="Kougias P.G."/>
            <person name="Basile A."/>
            <person name="Luo G."/>
            <person name="Schluter A."/>
            <person name="Konstantinidis K.T."/>
            <person name="Angelidaki I."/>
        </authorList>
    </citation>
    <scope>NUCLEOTIDE SEQUENCE [LARGE SCALE GENOMIC DNA]</scope>
    <source>
        <strain evidence="2">AS15tlH2ME_198</strain>
    </source>
</reference>